<dbReference type="EMBL" id="JARQZJ010000033">
    <property type="protein sequence ID" value="KAK9875496.1"/>
    <property type="molecule type" value="Genomic_DNA"/>
</dbReference>
<evidence type="ECO:0000313" key="3">
    <source>
        <dbReference type="Proteomes" id="UP001431783"/>
    </source>
</evidence>
<sequence length="189" mass="21671">MPTEDADKYTGCVYQHNFLQQQHGNIFLENDERFFPNLRGKRYTGRLGYRSQRPGLKPLKMVEGECRFLAKQQVTWKNVERPFSDSPTCKPKQINVYGVAKQERAQISCQVDANPPDIQFKWTFNNSADLVDVAQSHIVRSGTSSIVSYTPMTELDYGTLLCYARNKIGTQRVPCVFHIIAAGEFFECF</sequence>
<gene>
    <name evidence="2" type="ORF">WA026_007887</name>
</gene>
<dbReference type="Gene3D" id="2.60.40.10">
    <property type="entry name" value="Immunoglobulins"/>
    <property type="match status" value="1"/>
</dbReference>
<dbReference type="Pfam" id="PF13927">
    <property type="entry name" value="Ig_3"/>
    <property type="match status" value="1"/>
</dbReference>
<name>A0AAW1U4K6_9CUCU</name>
<dbReference type="AlphaFoldDB" id="A0AAW1U4K6"/>
<proteinExistence type="predicted"/>
<dbReference type="CDD" id="cd00096">
    <property type="entry name" value="Ig"/>
    <property type="match status" value="1"/>
</dbReference>
<dbReference type="InterPro" id="IPR013783">
    <property type="entry name" value="Ig-like_fold"/>
</dbReference>
<reference evidence="2 3" key="1">
    <citation type="submission" date="2023-03" db="EMBL/GenBank/DDBJ databases">
        <title>Genome insight into feeding habits of ladybird beetles.</title>
        <authorList>
            <person name="Li H.-S."/>
            <person name="Huang Y.-H."/>
            <person name="Pang H."/>
        </authorList>
    </citation>
    <scope>NUCLEOTIDE SEQUENCE [LARGE SCALE GENOMIC DNA]</scope>
    <source>
        <strain evidence="2">SYSU_2023b</strain>
        <tissue evidence="2">Whole body</tissue>
    </source>
</reference>
<accession>A0AAW1U4K6</accession>
<dbReference type="Proteomes" id="UP001431783">
    <property type="component" value="Unassembled WGS sequence"/>
</dbReference>
<dbReference type="PANTHER" id="PTHR23278:SF25">
    <property type="entry name" value="GH14967P"/>
    <property type="match status" value="1"/>
</dbReference>
<comment type="caution">
    <text evidence="2">The sequence shown here is derived from an EMBL/GenBank/DDBJ whole genome shotgun (WGS) entry which is preliminary data.</text>
</comment>
<keyword evidence="3" id="KW-1185">Reference proteome</keyword>
<dbReference type="InterPro" id="IPR007110">
    <property type="entry name" value="Ig-like_dom"/>
</dbReference>
<dbReference type="SUPFAM" id="SSF48726">
    <property type="entry name" value="Immunoglobulin"/>
    <property type="match status" value="1"/>
</dbReference>
<evidence type="ECO:0000313" key="2">
    <source>
        <dbReference type="EMBL" id="KAK9875496.1"/>
    </source>
</evidence>
<dbReference type="PROSITE" id="PS50835">
    <property type="entry name" value="IG_LIKE"/>
    <property type="match status" value="1"/>
</dbReference>
<protein>
    <recommendedName>
        <fullName evidence="1">Ig-like domain-containing protein</fullName>
    </recommendedName>
</protein>
<dbReference type="InterPro" id="IPR036179">
    <property type="entry name" value="Ig-like_dom_sf"/>
</dbReference>
<organism evidence="2 3">
    <name type="scientific">Henosepilachna vigintioctopunctata</name>
    <dbReference type="NCBI Taxonomy" id="420089"/>
    <lineage>
        <taxon>Eukaryota</taxon>
        <taxon>Metazoa</taxon>
        <taxon>Ecdysozoa</taxon>
        <taxon>Arthropoda</taxon>
        <taxon>Hexapoda</taxon>
        <taxon>Insecta</taxon>
        <taxon>Pterygota</taxon>
        <taxon>Neoptera</taxon>
        <taxon>Endopterygota</taxon>
        <taxon>Coleoptera</taxon>
        <taxon>Polyphaga</taxon>
        <taxon>Cucujiformia</taxon>
        <taxon>Coccinelloidea</taxon>
        <taxon>Coccinellidae</taxon>
        <taxon>Epilachninae</taxon>
        <taxon>Epilachnini</taxon>
        <taxon>Henosepilachna</taxon>
    </lineage>
</organism>
<feature type="domain" description="Ig-like" evidence="1">
    <location>
        <begin position="91"/>
        <end position="174"/>
    </location>
</feature>
<dbReference type="PANTHER" id="PTHR23278">
    <property type="entry name" value="SIDESTEP PROTEIN"/>
    <property type="match status" value="1"/>
</dbReference>
<evidence type="ECO:0000259" key="1">
    <source>
        <dbReference type="PROSITE" id="PS50835"/>
    </source>
</evidence>